<reference evidence="2 3" key="1">
    <citation type="submission" date="2019-06" db="EMBL/GenBank/DDBJ databases">
        <title>Whole genome shotgun sequence of Acetobacter peroxydans NBRC 13755.</title>
        <authorList>
            <person name="Hosoyama A."/>
            <person name="Uohara A."/>
            <person name="Ohji S."/>
            <person name="Ichikawa N."/>
        </authorList>
    </citation>
    <scope>NUCLEOTIDE SEQUENCE [LARGE SCALE GENOMIC DNA]</scope>
    <source>
        <strain evidence="2 3">NBRC 13755</strain>
    </source>
</reference>
<dbReference type="EMBL" id="BJMV01000003">
    <property type="protein sequence ID" value="GEB85124.1"/>
    <property type="molecule type" value="Genomic_DNA"/>
</dbReference>
<dbReference type="InterPro" id="IPR002731">
    <property type="entry name" value="ATPase_BadF"/>
</dbReference>
<name>A0A4Y3TTQ0_9PROT</name>
<protein>
    <recommendedName>
        <fullName evidence="1">ATPase BadF/BadG/BcrA/BcrD type domain-containing protein</fullName>
    </recommendedName>
</protein>
<accession>A0A4Y3TTQ0</accession>
<dbReference type="CDD" id="cd24007">
    <property type="entry name" value="ASKHA_NBD_eukNAGK-like"/>
    <property type="match status" value="1"/>
</dbReference>
<sequence>MRTDRTTPSTILALDGGGTSTRAVIITREGHVTARAEGPGCNPFDRPDWADCLRTLLERLPKDSLRAAGLGMAGYDAERPSCTAQDNLVRAVLGPDVALCLENDVETAHRGAFAGGPGIFILAGTGSVVMARAVDGRAARAGGWGWLLGDEGGGYWLGRKALRHATRYLDTPNVSEPAFAQALLGWLGLPSPDAEAACPASTAATRSAAANALREWQRTRAHPRSAIAELALFVAEQAEAGSLTATALLHQAARHLAGQAQAATDQLGGATPLLWSHGGSVMHSAVLRAELASLLGRPAQPPRLPPLGGAALRAAQLAGWPCEPEWIETLAHSLRTSSNAQTEPTP</sequence>
<gene>
    <name evidence="2" type="ORF">APE01nite_09210</name>
</gene>
<dbReference type="PANTHER" id="PTHR43190">
    <property type="entry name" value="N-ACETYL-D-GLUCOSAMINE KINASE"/>
    <property type="match status" value="1"/>
</dbReference>
<dbReference type="Pfam" id="PF01869">
    <property type="entry name" value="BcrAD_BadFG"/>
    <property type="match status" value="1"/>
</dbReference>
<dbReference type="Proteomes" id="UP000317730">
    <property type="component" value="Unassembled WGS sequence"/>
</dbReference>
<dbReference type="RefSeq" id="WP_141375053.1">
    <property type="nucleotide sequence ID" value="NZ_BAPL01000015.1"/>
</dbReference>
<dbReference type="Gene3D" id="3.30.420.40">
    <property type="match status" value="2"/>
</dbReference>
<dbReference type="InterPro" id="IPR052519">
    <property type="entry name" value="Euk-type_GlcNAc_Kinase"/>
</dbReference>
<proteinExistence type="predicted"/>
<dbReference type="PANTHER" id="PTHR43190:SF3">
    <property type="entry name" value="N-ACETYL-D-GLUCOSAMINE KINASE"/>
    <property type="match status" value="1"/>
</dbReference>
<keyword evidence="3" id="KW-1185">Reference proteome</keyword>
<comment type="caution">
    <text evidence="2">The sequence shown here is derived from an EMBL/GenBank/DDBJ whole genome shotgun (WGS) entry which is preliminary data.</text>
</comment>
<dbReference type="OrthoDB" id="63487at2"/>
<feature type="domain" description="ATPase BadF/BadG/BcrA/BcrD type" evidence="1">
    <location>
        <begin position="14"/>
        <end position="289"/>
    </location>
</feature>
<dbReference type="SUPFAM" id="SSF53067">
    <property type="entry name" value="Actin-like ATPase domain"/>
    <property type="match status" value="2"/>
</dbReference>
<dbReference type="InterPro" id="IPR043129">
    <property type="entry name" value="ATPase_NBD"/>
</dbReference>
<evidence type="ECO:0000313" key="2">
    <source>
        <dbReference type="EMBL" id="GEB85124.1"/>
    </source>
</evidence>
<evidence type="ECO:0000259" key="1">
    <source>
        <dbReference type="Pfam" id="PF01869"/>
    </source>
</evidence>
<organism evidence="2 3">
    <name type="scientific">Acetobacter peroxydans</name>
    <dbReference type="NCBI Taxonomy" id="104098"/>
    <lineage>
        <taxon>Bacteria</taxon>
        <taxon>Pseudomonadati</taxon>
        <taxon>Pseudomonadota</taxon>
        <taxon>Alphaproteobacteria</taxon>
        <taxon>Acetobacterales</taxon>
        <taxon>Acetobacteraceae</taxon>
        <taxon>Acetobacter</taxon>
    </lineage>
</organism>
<evidence type="ECO:0000313" key="3">
    <source>
        <dbReference type="Proteomes" id="UP000317730"/>
    </source>
</evidence>
<dbReference type="AlphaFoldDB" id="A0A4Y3TTQ0"/>